<gene>
    <name evidence="1" type="ORF">AEK19_MT1943</name>
</gene>
<dbReference type="AlphaFoldDB" id="A0A1Y0B400"/>
<proteinExistence type="predicted"/>
<sequence>MKDLSSLAQLITQKGPFEALPRADGHSVFLRPSHFGTSLRAVLPRANSDPHCTPHIKSLLSLGW</sequence>
<organism evidence="1">
    <name type="scientific">Utricularia reniformis</name>
    <dbReference type="NCBI Taxonomy" id="192314"/>
    <lineage>
        <taxon>Eukaryota</taxon>
        <taxon>Viridiplantae</taxon>
        <taxon>Streptophyta</taxon>
        <taxon>Embryophyta</taxon>
        <taxon>Tracheophyta</taxon>
        <taxon>Spermatophyta</taxon>
        <taxon>Magnoliopsida</taxon>
        <taxon>eudicotyledons</taxon>
        <taxon>Gunneridae</taxon>
        <taxon>Pentapetalae</taxon>
        <taxon>asterids</taxon>
        <taxon>lamiids</taxon>
        <taxon>Lamiales</taxon>
        <taxon>Lentibulariaceae</taxon>
        <taxon>Utricularia</taxon>
    </lineage>
</organism>
<reference evidence="1" key="1">
    <citation type="submission" date="2017-03" db="EMBL/GenBank/DDBJ databases">
        <title>The mitochondrial genome of the carnivorous plant Utricularia reniformis (Lentibulariaceae): structure, comparative analysis and evolutionary landmarks.</title>
        <authorList>
            <person name="Silva S.R."/>
            <person name="Alvarenga D.O."/>
            <person name="Michael T.P."/>
            <person name="Miranda V.F.O."/>
            <person name="Varani A.M."/>
        </authorList>
    </citation>
    <scope>NUCLEOTIDE SEQUENCE</scope>
</reference>
<protein>
    <submittedName>
        <fullName evidence="1">Uncharacterized protein</fullName>
    </submittedName>
</protein>
<accession>A0A1Y0B400</accession>
<keyword evidence="1" id="KW-0496">Mitochondrion</keyword>
<dbReference type="EMBL" id="KY774314">
    <property type="protein sequence ID" value="ART32107.1"/>
    <property type="molecule type" value="Genomic_DNA"/>
</dbReference>
<evidence type="ECO:0000313" key="1">
    <source>
        <dbReference type="EMBL" id="ART32107.1"/>
    </source>
</evidence>
<geneLocation type="mitochondrion" evidence="1"/>
<name>A0A1Y0B400_9LAMI</name>